<accession>A0AAV0CL65</accession>
<evidence type="ECO:0000313" key="2">
    <source>
        <dbReference type="Proteomes" id="UP001152523"/>
    </source>
</evidence>
<dbReference type="AlphaFoldDB" id="A0AAV0CL65"/>
<dbReference type="Proteomes" id="UP001152523">
    <property type="component" value="Unassembled WGS sequence"/>
</dbReference>
<keyword evidence="2" id="KW-1185">Reference proteome</keyword>
<name>A0AAV0CL65_9ASTE</name>
<evidence type="ECO:0000313" key="1">
    <source>
        <dbReference type="EMBL" id="CAH9080153.1"/>
    </source>
</evidence>
<evidence type="ECO:0008006" key="3">
    <source>
        <dbReference type="Google" id="ProtNLM"/>
    </source>
</evidence>
<reference evidence="1" key="1">
    <citation type="submission" date="2022-07" db="EMBL/GenBank/DDBJ databases">
        <authorList>
            <person name="Macas J."/>
            <person name="Novak P."/>
            <person name="Neumann P."/>
        </authorList>
    </citation>
    <scope>NUCLEOTIDE SEQUENCE</scope>
</reference>
<protein>
    <recommendedName>
        <fullName evidence="3">Reverse transcriptase zinc-binding domain-containing protein</fullName>
    </recommendedName>
</protein>
<sequence length="208" mass="24158">MVSRCPFCLANSETQDHVLFNCANIRPIWAYFSHILQVRTTTNMELRQTLMLWWLGGKGGNTKDKLIQCMPGIIVWHIWKSYNDCTWEDKQFSRASTINSIKDYSRKWIYTNQHKKWFKFDEELYSDGLIPYIRKNHTSQILRWKNKNNLGLILNTDAAYFPHISAGGSILREACGTFKSAIAFPLSSMTPLQAEMLAIQFSSHELVI</sequence>
<proteinExistence type="predicted"/>
<gene>
    <name evidence="1" type="ORF">CEPIT_LOCUS7241</name>
</gene>
<organism evidence="1 2">
    <name type="scientific">Cuscuta epithymum</name>
    <dbReference type="NCBI Taxonomy" id="186058"/>
    <lineage>
        <taxon>Eukaryota</taxon>
        <taxon>Viridiplantae</taxon>
        <taxon>Streptophyta</taxon>
        <taxon>Embryophyta</taxon>
        <taxon>Tracheophyta</taxon>
        <taxon>Spermatophyta</taxon>
        <taxon>Magnoliopsida</taxon>
        <taxon>eudicotyledons</taxon>
        <taxon>Gunneridae</taxon>
        <taxon>Pentapetalae</taxon>
        <taxon>asterids</taxon>
        <taxon>lamiids</taxon>
        <taxon>Solanales</taxon>
        <taxon>Convolvulaceae</taxon>
        <taxon>Cuscuteae</taxon>
        <taxon>Cuscuta</taxon>
        <taxon>Cuscuta subgen. Cuscuta</taxon>
    </lineage>
</organism>
<dbReference type="EMBL" id="CAMAPF010000034">
    <property type="protein sequence ID" value="CAH9080153.1"/>
    <property type="molecule type" value="Genomic_DNA"/>
</dbReference>
<comment type="caution">
    <text evidence="1">The sequence shown here is derived from an EMBL/GenBank/DDBJ whole genome shotgun (WGS) entry which is preliminary data.</text>
</comment>